<feature type="non-terminal residue" evidence="1">
    <location>
        <position position="88"/>
    </location>
</feature>
<accession>A0A9D1H2Z3</accession>
<protein>
    <submittedName>
        <fullName evidence="1">Alpha/beta hydrolase</fullName>
    </submittedName>
</protein>
<organism evidence="1 2">
    <name type="scientific">Candidatus Ornithomonoglobus intestinigallinarum</name>
    <dbReference type="NCBI Taxonomy" id="2840894"/>
    <lineage>
        <taxon>Bacteria</taxon>
        <taxon>Bacillati</taxon>
        <taxon>Bacillota</taxon>
        <taxon>Clostridia</taxon>
        <taxon>Candidatus Ornithomonoglobus</taxon>
    </lineage>
</organism>
<keyword evidence="1" id="KW-0378">Hydrolase</keyword>
<dbReference type="GO" id="GO:0016787">
    <property type="term" value="F:hydrolase activity"/>
    <property type="evidence" value="ECO:0007669"/>
    <property type="project" value="UniProtKB-KW"/>
</dbReference>
<dbReference type="Proteomes" id="UP000824165">
    <property type="component" value="Unassembled WGS sequence"/>
</dbReference>
<comment type="caution">
    <text evidence="1">The sequence shown here is derived from an EMBL/GenBank/DDBJ whole genome shotgun (WGS) entry which is preliminary data.</text>
</comment>
<dbReference type="Gene3D" id="3.40.50.1820">
    <property type="entry name" value="alpha/beta hydrolase"/>
    <property type="match status" value="1"/>
</dbReference>
<dbReference type="AlphaFoldDB" id="A0A9D1H2Z3"/>
<dbReference type="EMBL" id="DVLU01000058">
    <property type="protein sequence ID" value="HIT85430.1"/>
    <property type="molecule type" value="Genomic_DNA"/>
</dbReference>
<name>A0A9D1H2Z3_9FIRM</name>
<dbReference type="SUPFAM" id="SSF53474">
    <property type="entry name" value="alpha/beta-Hydrolases"/>
    <property type="match status" value="1"/>
</dbReference>
<proteinExistence type="predicted"/>
<dbReference type="InterPro" id="IPR029058">
    <property type="entry name" value="AB_hydrolase_fold"/>
</dbReference>
<reference evidence="1" key="1">
    <citation type="submission" date="2020-10" db="EMBL/GenBank/DDBJ databases">
        <authorList>
            <person name="Gilroy R."/>
        </authorList>
    </citation>
    <scope>NUCLEOTIDE SEQUENCE</scope>
    <source>
        <strain evidence="1">CHK181-108</strain>
    </source>
</reference>
<evidence type="ECO:0000313" key="2">
    <source>
        <dbReference type="Proteomes" id="UP000824165"/>
    </source>
</evidence>
<evidence type="ECO:0000313" key="1">
    <source>
        <dbReference type="EMBL" id="HIT85430.1"/>
    </source>
</evidence>
<reference evidence="1" key="2">
    <citation type="journal article" date="2021" name="PeerJ">
        <title>Extensive microbial diversity within the chicken gut microbiome revealed by metagenomics and culture.</title>
        <authorList>
            <person name="Gilroy R."/>
            <person name="Ravi A."/>
            <person name="Getino M."/>
            <person name="Pursley I."/>
            <person name="Horton D.L."/>
            <person name="Alikhan N.F."/>
            <person name="Baker D."/>
            <person name="Gharbi K."/>
            <person name="Hall N."/>
            <person name="Watson M."/>
            <person name="Adriaenssens E.M."/>
            <person name="Foster-Nyarko E."/>
            <person name="Jarju S."/>
            <person name="Secka A."/>
            <person name="Antonio M."/>
            <person name="Oren A."/>
            <person name="Chaudhuri R.R."/>
            <person name="La Ragione R."/>
            <person name="Hildebrand F."/>
            <person name="Pallen M.J."/>
        </authorList>
    </citation>
    <scope>NUCLEOTIDE SEQUENCE</scope>
    <source>
        <strain evidence="1">CHK181-108</strain>
    </source>
</reference>
<gene>
    <name evidence="1" type="ORF">IAA60_05940</name>
</gene>
<sequence length="88" mass="9855">MNLWEKEIPYYDDSIDFTPQITAYPSTSKGAVVLFAGGGYEGRAVHEGPITAKWLNSIGITTFVVDYRVKPYKHPAEISDAMRAVRFV</sequence>